<name>A0A0A9A345_ARUDO</name>
<reference evidence="1" key="2">
    <citation type="journal article" date="2015" name="Data Brief">
        <title>Shoot transcriptome of the giant reed, Arundo donax.</title>
        <authorList>
            <person name="Barrero R.A."/>
            <person name="Guerrero F.D."/>
            <person name="Moolhuijzen P."/>
            <person name="Goolsby J.A."/>
            <person name="Tidwell J."/>
            <person name="Bellgard S.E."/>
            <person name="Bellgard M.I."/>
        </authorList>
    </citation>
    <scope>NUCLEOTIDE SEQUENCE</scope>
    <source>
        <tissue evidence="1">Shoot tissue taken approximately 20 cm above the soil surface</tissue>
    </source>
</reference>
<dbReference type="EMBL" id="GBRH01252389">
    <property type="protein sequence ID" value="JAD45506.1"/>
    <property type="molecule type" value="Transcribed_RNA"/>
</dbReference>
<evidence type="ECO:0000313" key="1">
    <source>
        <dbReference type="EMBL" id="JAD45506.1"/>
    </source>
</evidence>
<reference evidence="1" key="1">
    <citation type="submission" date="2014-09" db="EMBL/GenBank/DDBJ databases">
        <authorList>
            <person name="Magalhaes I.L.F."/>
            <person name="Oliveira U."/>
            <person name="Santos F.R."/>
            <person name="Vidigal T.H.D.A."/>
            <person name="Brescovit A.D."/>
            <person name="Santos A.J."/>
        </authorList>
    </citation>
    <scope>NUCLEOTIDE SEQUENCE</scope>
    <source>
        <tissue evidence="1">Shoot tissue taken approximately 20 cm above the soil surface</tissue>
    </source>
</reference>
<sequence length="40" mass="4691">MPPQLDGKTILIRKGHGNEWRIVSIDMFHHLYSSVRIKCI</sequence>
<accession>A0A0A9A345</accession>
<proteinExistence type="predicted"/>
<protein>
    <submittedName>
        <fullName evidence="1">Uncharacterized protein</fullName>
    </submittedName>
</protein>
<dbReference type="AlphaFoldDB" id="A0A0A9A345"/>
<organism evidence="1">
    <name type="scientific">Arundo donax</name>
    <name type="common">Giant reed</name>
    <name type="synonym">Donax arundinaceus</name>
    <dbReference type="NCBI Taxonomy" id="35708"/>
    <lineage>
        <taxon>Eukaryota</taxon>
        <taxon>Viridiplantae</taxon>
        <taxon>Streptophyta</taxon>
        <taxon>Embryophyta</taxon>
        <taxon>Tracheophyta</taxon>
        <taxon>Spermatophyta</taxon>
        <taxon>Magnoliopsida</taxon>
        <taxon>Liliopsida</taxon>
        <taxon>Poales</taxon>
        <taxon>Poaceae</taxon>
        <taxon>PACMAD clade</taxon>
        <taxon>Arundinoideae</taxon>
        <taxon>Arundineae</taxon>
        <taxon>Arundo</taxon>
    </lineage>
</organism>